<dbReference type="CDD" id="cd03358">
    <property type="entry name" value="LbH_WxcM_N_like"/>
    <property type="match status" value="1"/>
</dbReference>
<evidence type="ECO:0000313" key="1">
    <source>
        <dbReference type="EMBL" id="SVB12059.1"/>
    </source>
</evidence>
<dbReference type="Pfam" id="PF00132">
    <property type="entry name" value="Hexapep"/>
    <property type="match status" value="1"/>
</dbReference>
<dbReference type="EMBL" id="UINC01029402">
    <property type="protein sequence ID" value="SVB12059.1"/>
    <property type="molecule type" value="Genomic_DNA"/>
</dbReference>
<name>A0A382BEK9_9ZZZZ</name>
<organism evidence="1">
    <name type="scientific">marine metagenome</name>
    <dbReference type="NCBI Taxonomy" id="408172"/>
    <lineage>
        <taxon>unclassified sequences</taxon>
        <taxon>metagenomes</taxon>
        <taxon>ecological metagenomes</taxon>
    </lineage>
</organism>
<dbReference type="AlphaFoldDB" id="A0A382BEK9"/>
<proteinExistence type="predicted"/>
<dbReference type="InterPro" id="IPR050179">
    <property type="entry name" value="Trans_hexapeptide_repeat"/>
</dbReference>
<sequence>MKPSIQKTAIVKDAHIGDGTKVWEFANIYGCEIGENCNIGSYVEVQSGAKIGSNVTVSSHSFICSLVTIEDDVFISHGVMTINDNKPPSFKRTGSKSLWKETTIKKGAVIGSNATLFPVTIGENSEVGAGAVVTKDVPDNCIVVGNPAKIIKQK</sequence>
<accession>A0A382BEK9</accession>
<dbReference type="PANTHER" id="PTHR43300">
    <property type="entry name" value="ACETYLTRANSFERASE"/>
    <property type="match status" value="1"/>
</dbReference>
<evidence type="ECO:0008006" key="2">
    <source>
        <dbReference type="Google" id="ProtNLM"/>
    </source>
</evidence>
<dbReference type="Pfam" id="PF14602">
    <property type="entry name" value="Hexapep_2"/>
    <property type="match status" value="1"/>
</dbReference>
<reference evidence="1" key="1">
    <citation type="submission" date="2018-05" db="EMBL/GenBank/DDBJ databases">
        <authorList>
            <person name="Lanie J.A."/>
            <person name="Ng W.-L."/>
            <person name="Kazmierczak K.M."/>
            <person name="Andrzejewski T.M."/>
            <person name="Davidsen T.M."/>
            <person name="Wayne K.J."/>
            <person name="Tettelin H."/>
            <person name="Glass J.I."/>
            <person name="Rusch D."/>
            <person name="Podicherti R."/>
            <person name="Tsui H.-C.T."/>
            <person name="Winkler M.E."/>
        </authorList>
    </citation>
    <scope>NUCLEOTIDE SEQUENCE</scope>
</reference>
<dbReference type="InterPro" id="IPR011004">
    <property type="entry name" value="Trimer_LpxA-like_sf"/>
</dbReference>
<dbReference type="SUPFAM" id="SSF51161">
    <property type="entry name" value="Trimeric LpxA-like enzymes"/>
    <property type="match status" value="1"/>
</dbReference>
<protein>
    <recommendedName>
        <fullName evidence="2">N-acetyltransferase</fullName>
    </recommendedName>
</protein>
<dbReference type="PANTHER" id="PTHR43300:SF4">
    <property type="entry name" value="ACYL-[ACYL-CARRIER-PROTEIN]--UDP-N-ACETYLGLUCOSAMINE O-ACYLTRANSFERASE"/>
    <property type="match status" value="1"/>
</dbReference>
<dbReference type="Gene3D" id="2.160.10.10">
    <property type="entry name" value="Hexapeptide repeat proteins"/>
    <property type="match status" value="1"/>
</dbReference>
<dbReference type="InterPro" id="IPR001451">
    <property type="entry name" value="Hexapep"/>
</dbReference>
<gene>
    <name evidence="1" type="ORF">METZ01_LOCUS164913</name>
</gene>